<proteinExistence type="predicted"/>
<dbReference type="EMBL" id="JAAMPI010000013">
    <property type="protein sequence ID" value="KAF4637702.1"/>
    <property type="molecule type" value="Genomic_DNA"/>
</dbReference>
<comment type="caution">
    <text evidence="2">The sequence shown here is derived from an EMBL/GenBank/DDBJ whole genome shotgun (WGS) entry which is preliminary data.</text>
</comment>
<feature type="region of interest" description="Disordered" evidence="1">
    <location>
        <begin position="432"/>
        <end position="457"/>
    </location>
</feature>
<dbReference type="InterPro" id="IPR045926">
    <property type="entry name" value="DUF6345"/>
</dbReference>
<sequence length="672" mass="72953">MSVRWSATKSSDYDIAARWNSTSVPPAALLASIVTMSFVEVRAQCCLFSTRLDLFTLSHQPLEKPSLCRAECLELFLMSIFRDQTLRDVCESRDNSRDCHYQQASSSNSSPPLQPSALNKIDVLQPKVIQPCNREPLARCCYQQVPVAYPHLAKLLRIEMRPQVSGSSVQLLVRTPFRYSHFKISCLSLNKKFQQVLAAAAPGAHITQSTGPDSSELYYEGDLLIGVYDKTTGASQIYPKLSELKPATNIDHETPLNDFLNDPKTIPKDDTTYKVVKGDTLAASQKKIDGDAGPPQDFLVEGIIQRNVKYENNLVPVCGPGSKSGFRIGAGGVVLGVSHQAKSAKTTTSNLTPLSQSDIQTKIAEQLTAANIKNVVINNVALCFYDSGANYIQPVFKYDATISNGNGVADNTLVGYIPAAGTEKEPLPSLITPSGQAQPAVSNNGTDHATKERRQSSIKVGRYAMSNDQYSPQIVVDENDFLSGLQSASSRFVNSQFYWDEPYMYAGSAATYVDSVNIAFTEGHGNVHMFTTNEKEAGWGPVYISSSIASSGFGPGAGGSLAYWIIRACDTVSTALEYSAADQHLAFDPWWPVFNGIHAVMGYRTEAQVYDNEMGNVGKVIGQGASVVHGWMNAAAGGGKTSAVVVCGHDDDNVFNIDNLGKATCLTIWYLY</sequence>
<evidence type="ECO:0000313" key="3">
    <source>
        <dbReference type="Proteomes" id="UP000566819"/>
    </source>
</evidence>
<evidence type="ECO:0000256" key="1">
    <source>
        <dbReference type="SAM" id="MobiDB-lite"/>
    </source>
</evidence>
<organism evidence="2 3">
    <name type="scientific">Cudoniella acicularis</name>
    <dbReference type="NCBI Taxonomy" id="354080"/>
    <lineage>
        <taxon>Eukaryota</taxon>
        <taxon>Fungi</taxon>
        <taxon>Dikarya</taxon>
        <taxon>Ascomycota</taxon>
        <taxon>Pezizomycotina</taxon>
        <taxon>Leotiomycetes</taxon>
        <taxon>Helotiales</taxon>
        <taxon>Tricladiaceae</taxon>
        <taxon>Cudoniella</taxon>
    </lineage>
</organism>
<reference evidence="2 3" key="1">
    <citation type="submission" date="2020-03" db="EMBL/GenBank/DDBJ databases">
        <title>Draft Genome Sequence of Cudoniella acicularis.</title>
        <authorList>
            <person name="Buettner E."/>
            <person name="Kellner H."/>
        </authorList>
    </citation>
    <scope>NUCLEOTIDE SEQUENCE [LARGE SCALE GENOMIC DNA]</scope>
    <source>
        <strain evidence="2 3">DSM 108380</strain>
    </source>
</reference>
<dbReference type="OrthoDB" id="5424205at2759"/>
<feature type="compositionally biased region" description="Polar residues" evidence="1">
    <location>
        <begin position="432"/>
        <end position="447"/>
    </location>
</feature>
<dbReference type="Proteomes" id="UP000566819">
    <property type="component" value="Unassembled WGS sequence"/>
</dbReference>
<dbReference type="AlphaFoldDB" id="A0A8H4S008"/>
<gene>
    <name evidence="2" type="ORF">G7Y89_g386</name>
</gene>
<keyword evidence="3" id="KW-1185">Reference proteome</keyword>
<dbReference type="Pfam" id="PF19872">
    <property type="entry name" value="DUF6345"/>
    <property type="match status" value="1"/>
</dbReference>
<name>A0A8H4S008_9HELO</name>
<protein>
    <submittedName>
        <fullName evidence="2">Uncharacterized protein</fullName>
    </submittedName>
</protein>
<evidence type="ECO:0000313" key="2">
    <source>
        <dbReference type="EMBL" id="KAF4637702.1"/>
    </source>
</evidence>
<accession>A0A8H4S008</accession>